<feature type="domain" description="G-protein coupled receptors family 1 profile" evidence="6">
    <location>
        <begin position="41"/>
        <end position="285"/>
    </location>
</feature>
<dbReference type="OrthoDB" id="8856247at2759"/>
<protein>
    <recommendedName>
        <fullName evidence="6">G-protein coupled receptors family 1 profile domain-containing protein</fullName>
    </recommendedName>
</protein>
<evidence type="ECO:0000256" key="5">
    <source>
        <dbReference type="SAM" id="Phobius"/>
    </source>
</evidence>
<comment type="caution">
    <text evidence="7">The sequence shown here is derived from an EMBL/GenBank/DDBJ whole genome shotgun (WGS) entry which is preliminary data.</text>
</comment>
<dbReference type="AlphaFoldDB" id="A0A8T2K982"/>
<keyword evidence="4 5" id="KW-0472">Membrane</keyword>
<dbReference type="InterPro" id="IPR017452">
    <property type="entry name" value="GPCR_Rhodpsn_7TM"/>
</dbReference>
<dbReference type="Pfam" id="PF00001">
    <property type="entry name" value="7tm_1"/>
    <property type="match status" value="1"/>
</dbReference>
<sequence length="309" mass="35230">MSNSTVLYNNTSQVSFSKLAENVRTFLIFLLFLAIVLYLYCMAMILNVYFSTPHVRETVRYGLFAHMLVTDTLQLLIALVFYIAFTHSIKMPVPVCLGVVTFSTSSFLVTPFNLAAMSLERYIAICYPLSHVQYCTLNRCNAVISVMWGIGVTSIIAEFIAMSPSIEKSYYSSNAMCYWRTFIVNPTQRAIRTLTLVVSFTAVGLVIIFTYIKVTLVARKIGSNKSSAFKAAKTVILHALQLLLCMTSFMSPFVEEVLKEYFYFLGSVNFFLFMCLPRFISPLIYGLRDEVFRQPIRKLFTRNYKGDIK</sequence>
<keyword evidence="2 5" id="KW-0812">Transmembrane</keyword>
<dbReference type="GO" id="GO:0005549">
    <property type="term" value="F:odorant binding"/>
    <property type="evidence" value="ECO:0007669"/>
    <property type="project" value="TreeGrafter"/>
</dbReference>
<evidence type="ECO:0000256" key="1">
    <source>
        <dbReference type="ARBA" id="ARBA00004370"/>
    </source>
</evidence>
<feature type="transmembrane region" description="Helical" evidence="5">
    <location>
        <begin position="235"/>
        <end position="255"/>
    </location>
</feature>
<dbReference type="CDD" id="cd00637">
    <property type="entry name" value="7tm_classA_rhodopsin-like"/>
    <property type="match status" value="1"/>
</dbReference>
<dbReference type="Proteomes" id="UP000812440">
    <property type="component" value="Chromosome 2"/>
</dbReference>
<feature type="transmembrane region" description="Helical" evidence="5">
    <location>
        <begin position="194"/>
        <end position="214"/>
    </location>
</feature>
<feature type="transmembrane region" description="Helical" evidence="5">
    <location>
        <begin position="26"/>
        <end position="49"/>
    </location>
</feature>
<keyword evidence="3 5" id="KW-1133">Transmembrane helix</keyword>
<gene>
    <name evidence="7" type="ORF">GDO86_004838</name>
</gene>
<dbReference type="FunFam" id="1.20.1070.10:FF:000096">
    <property type="entry name" value="Odorant receptor 131-2"/>
    <property type="match status" value="1"/>
</dbReference>
<dbReference type="InterPro" id="IPR052921">
    <property type="entry name" value="GPCR1_Superfamily_Member"/>
</dbReference>
<feature type="transmembrane region" description="Helical" evidence="5">
    <location>
        <begin position="91"/>
        <end position="119"/>
    </location>
</feature>
<dbReference type="PANTHER" id="PTHR26451">
    <property type="entry name" value="G_PROTEIN_RECEP_F1_2 DOMAIN-CONTAINING PROTEIN"/>
    <property type="match status" value="1"/>
</dbReference>
<dbReference type="SUPFAM" id="SSF81321">
    <property type="entry name" value="Family A G protein-coupled receptor-like"/>
    <property type="match status" value="1"/>
</dbReference>
<dbReference type="InterPro" id="IPR000276">
    <property type="entry name" value="GPCR_Rhodpsn"/>
</dbReference>
<evidence type="ECO:0000256" key="4">
    <source>
        <dbReference type="ARBA" id="ARBA00023136"/>
    </source>
</evidence>
<accession>A0A8T2K982</accession>
<evidence type="ECO:0000313" key="7">
    <source>
        <dbReference type="EMBL" id="KAG8453168.1"/>
    </source>
</evidence>
<dbReference type="PROSITE" id="PS50262">
    <property type="entry name" value="G_PROTEIN_RECEP_F1_2"/>
    <property type="match status" value="1"/>
</dbReference>
<dbReference type="EMBL" id="JAACNH010000002">
    <property type="protein sequence ID" value="KAG8453168.1"/>
    <property type="molecule type" value="Genomic_DNA"/>
</dbReference>
<proteinExistence type="predicted"/>
<evidence type="ECO:0000259" key="6">
    <source>
        <dbReference type="PROSITE" id="PS50262"/>
    </source>
</evidence>
<keyword evidence="8" id="KW-1185">Reference proteome</keyword>
<dbReference type="GO" id="GO:0004984">
    <property type="term" value="F:olfactory receptor activity"/>
    <property type="evidence" value="ECO:0007669"/>
    <property type="project" value="TreeGrafter"/>
</dbReference>
<evidence type="ECO:0000313" key="8">
    <source>
        <dbReference type="Proteomes" id="UP000812440"/>
    </source>
</evidence>
<feature type="transmembrane region" description="Helical" evidence="5">
    <location>
        <begin position="61"/>
        <end position="85"/>
    </location>
</feature>
<feature type="transmembrane region" description="Helical" evidence="5">
    <location>
        <begin position="140"/>
        <end position="162"/>
    </location>
</feature>
<evidence type="ECO:0000256" key="2">
    <source>
        <dbReference type="ARBA" id="ARBA00022692"/>
    </source>
</evidence>
<dbReference type="Gene3D" id="1.20.1070.10">
    <property type="entry name" value="Rhodopsin 7-helix transmembrane proteins"/>
    <property type="match status" value="1"/>
</dbReference>
<dbReference type="PRINTS" id="PR00237">
    <property type="entry name" value="GPCRRHODOPSN"/>
</dbReference>
<feature type="transmembrane region" description="Helical" evidence="5">
    <location>
        <begin position="261"/>
        <end position="287"/>
    </location>
</feature>
<organism evidence="7 8">
    <name type="scientific">Hymenochirus boettgeri</name>
    <name type="common">Congo dwarf clawed frog</name>
    <dbReference type="NCBI Taxonomy" id="247094"/>
    <lineage>
        <taxon>Eukaryota</taxon>
        <taxon>Metazoa</taxon>
        <taxon>Chordata</taxon>
        <taxon>Craniata</taxon>
        <taxon>Vertebrata</taxon>
        <taxon>Euteleostomi</taxon>
        <taxon>Amphibia</taxon>
        <taxon>Batrachia</taxon>
        <taxon>Anura</taxon>
        <taxon>Pipoidea</taxon>
        <taxon>Pipidae</taxon>
        <taxon>Pipinae</taxon>
        <taxon>Hymenochirus</taxon>
    </lineage>
</organism>
<reference evidence="7" key="1">
    <citation type="thesis" date="2020" institute="ProQuest LLC" country="789 East Eisenhower Parkway, Ann Arbor, MI, USA">
        <title>Comparative Genomics and Chromosome Evolution.</title>
        <authorList>
            <person name="Mudd A.B."/>
        </authorList>
    </citation>
    <scope>NUCLEOTIDE SEQUENCE</scope>
    <source>
        <strain evidence="7">Female2</strain>
        <tissue evidence="7">Blood</tissue>
    </source>
</reference>
<comment type="subcellular location">
    <subcellularLocation>
        <location evidence="1">Membrane</location>
    </subcellularLocation>
</comment>
<name>A0A8T2K982_9PIPI</name>
<dbReference type="GO" id="GO:0016020">
    <property type="term" value="C:membrane"/>
    <property type="evidence" value="ECO:0007669"/>
    <property type="project" value="UniProtKB-SubCell"/>
</dbReference>
<evidence type="ECO:0000256" key="3">
    <source>
        <dbReference type="ARBA" id="ARBA00022989"/>
    </source>
</evidence>
<dbReference type="GO" id="GO:0004930">
    <property type="term" value="F:G protein-coupled receptor activity"/>
    <property type="evidence" value="ECO:0007669"/>
    <property type="project" value="InterPro"/>
</dbReference>
<dbReference type="PANTHER" id="PTHR26451:SF991">
    <property type="entry name" value="ODORANT RECEPTOR"/>
    <property type="match status" value="1"/>
</dbReference>